<organism evidence="2 3">
    <name type="scientific">Buttiauxella agrestis</name>
    <dbReference type="NCBI Taxonomy" id="82977"/>
    <lineage>
        <taxon>Bacteria</taxon>
        <taxon>Pseudomonadati</taxon>
        <taxon>Pseudomonadota</taxon>
        <taxon>Gammaproteobacteria</taxon>
        <taxon>Enterobacterales</taxon>
        <taxon>Enterobacteriaceae</taxon>
        <taxon>Buttiauxella</taxon>
    </lineage>
</organism>
<dbReference type="Gene3D" id="3.40.50.300">
    <property type="entry name" value="P-loop containing nucleotide triphosphate hydrolases"/>
    <property type="match status" value="1"/>
</dbReference>
<dbReference type="RefSeq" id="WP_147295631.1">
    <property type="nucleotide sequence ID" value="NZ_UIGI01000001.1"/>
</dbReference>
<dbReference type="NCBIfam" id="NF045780">
    <property type="entry name" value="TrlF_fam_ATP"/>
    <property type="match status" value="1"/>
</dbReference>
<dbReference type="InterPro" id="IPR054787">
    <property type="entry name" value="TrlF_ATPase"/>
</dbReference>
<reference evidence="2 3" key="1">
    <citation type="submission" date="2018-06" db="EMBL/GenBank/DDBJ databases">
        <authorList>
            <consortium name="Pathogen Informatics"/>
            <person name="Doyle S."/>
        </authorList>
    </citation>
    <scope>NUCLEOTIDE SEQUENCE [LARGE SCALE GENOMIC DNA]</scope>
    <source>
        <strain evidence="2 3">NCTC12119</strain>
    </source>
</reference>
<dbReference type="Gene3D" id="3.20.20.140">
    <property type="entry name" value="Metal-dependent hydrolases"/>
    <property type="match status" value="1"/>
</dbReference>
<dbReference type="AlphaFoldDB" id="A0A381C3V7"/>
<protein>
    <submittedName>
        <fullName evidence="2">ABC-type enterochelin transport system, ATPase component</fullName>
    </submittedName>
</protein>
<accession>A0A381C3V7</accession>
<evidence type="ECO:0000313" key="2">
    <source>
        <dbReference type="EMBL" id="SUW62594.1"/>
    </source>
</evidence>
<dbReference type="SUPFAM" id="SSF52540">
    <property type="entry name" value="P-loop containing nucleoside triphosphate hydrolases"/>
    <property type="match status" value="1"/>
</dbReference>
<feature type="coiled-coil region" evidence="1">
    <location>
        <begin position="501"/>
        <end position="528"/>
    </location>
</feature>
<proteinExistence type="predicted"/>
<sequence length="961" mass="111065">MELSRGSEWRKWDLHVHTPASVLNNQFGDWDSYVKELFKAAIREDIQAIGITDYYIPEGYRKLKKDYLQNESKLKELFTASEIEAISKIYLFPNIEFRISKLLTNDNKVKDWGNKFNYHLLLCGDLDIDDIESDIISQLSIEYNANIGEGTEKRPLTKRNIEEFGRRLKAEHSGFKGSDFFIGACNASINESDLACILKNNSRFNNKYMLGIPSDEDLSEVSWNSQGHSIRKNLIKQCHFIFSSNAKTISFMLGEYNKEQHLNEFGAIKPCLWGSDAHSLEQLFKPDLNRYTWIKADLSFSGLKQVVYDPESRVKIQENNPQQKSDYQIIKRARFVERTSNKIFTDEWINFNADLTTIIGGKSSGKSLLLYNLAKANNKNEVREKLALAKMQPYSQSHHYDFEVEWNNGDVCKLSDEITKPITYIPQLYINQLAEREGKNDLNELISKVLCQREAFKSESDLIHNTIYEHNINISTRLSELFSCIEQYNKLKKESLEIGVKADIEKEIKELNRQVEDLRKKSGFTDHEQEIYSKLIVRKLNISNRKDFLIDFDKITNEFIASYEKNSSISFSNLMSSIKKDIAYDTSSKAMDSYFEFVNSSLDSVYTIIQAKLKNKIIKIPYWLDKITTENAKLEEKLLPFTAKIKEQSKLKDITEKVTAENAKLKRISEKDSEINKQTQIGIDVKTSLQASYQSVMECYGSIVTLVNDPVNSFDNEITVRAEVTYDNEQFNAFVDLFDRRANLVDFMEGLLDVKGNIQYNHEKHAQKITTIYDKIRLGKDLPNLKSGVTTQDLLNKLYSDCFRIDYFVFYKNDEILQMSPGKRGLVLMSILLHLSNSKHPILIDQPEDNLDNRTIYDQLKNYIRSKKNDRQIIMVTHNANLVVSTDSECIIVANQAGQQAGNENEKYQFEYCFGALENNAINKHRKGILFESTIKDHVCHILEGGVTAFKEREIKYGMKH</sequence>
<dbReference type="InterPro" id="IPR016195">
    <property type="entry name" value="Pol/histidinol_Pase-like"/>
</dbReference>
<dbReference type="Proteomes" id="UP000255528">
    <property type="component" value="Unassembled WGS sequence"/>
</dbReference>
<dbReference type="EMBL" id="UIGI01000001">
    <property type="protein sequence ID" value="SUW62594.1"/>
    <property type="molecule type" value="Genomic_DNA"/>
</dbReference>
<dbReference type="SUPFAM" id="SSF89550">
    <property type="entry name" value="PHP domain-like"/>
    <property type="match status" value="1"/>
</dbReference>
<gene>
    <name evidence="2" type="ORF">NCTC12119_01039</name>
</gene>
<name>A0A381C3V7_9ENTR</name>
<dbReference type="InterPro" id="IPR027417">
    <property type="entry name" value="P-loop_NTPase"/>
</dbReference>
<evidence type="ECO:0000256" key="1">
    <source>
        <dbReference type="SAM" id="Coils"/>
    </source>
</evidence>
<evidence type="ECO:0000313" key="3">
    <source>
        <dbReference type="Proteomes" id="UP000255528"/>
    </source>
</evidence>
<keyword evidence="1" id="KW-0175">Coiled coil</keyword>